<reference evidence="8 9" key="1">
    <citation type="submission" date="2023-03" db="EMBL/GenBank/DDBJ databases">
        <title>YIM 133296 draft genome.</title>
        <authorList>
            <person name="Xiong L."/>
        </authorList>
    </citation>
    <scope>NUCLEOTIDE SEQUENCE [LARGE SCALE GENOMIC DNA]</scope>
    <source>
        <strain evidence="8 9">YIM 133296</strain>
    </source>
</reference>
<accession>A0ABT6C3K8</accession>
<comment type="subcellular location">
    <subcellularLocation>
        <location evidence="1">Cell membrane</location>
        <topology evidence="1">Multi-pass membrane protein</topology>
    </subcellularLocation>
</comment>
<sequence length="584" mass="62155">MQPLPYADPGTPDLRGPARFMLWVARGQVRSLSLGVVCGITWMLSQALVPAAVSRAIDDGIRAHDTGRLWLWAGVVLALAVVSAGSGAIRHRFAVENWLRAAFRAVQLIGWHAASTGSALPRTMPTGQVVASVASDAMRLGASYDTFARFVGAIVSYVVVAILLLTSSVRLGLVVLLGVPILLATLTVVMKPLQKRQAAQREESGRLTELGADTVAGLRVLRGIGGEQTFLRRYEEQSQRVRTTGVRVAGLQSTLDAAQVLLPGLFMLVVTWLGARSVHDGSITPGQLVAFYGYAAFLVMPLRTATEMTDKVIRSLVASRKIIAVLQVRSDTVDADTVIDLPAGPQPLVDPTSGLTVEPGRLTAVVSARPEDSAALADRLGRFGTTSTDVTFGGTPVADVPLAQLRSRVVVSETDPRLFTGTLRGEIDPQGTASDTELLAALEVASAADVLDALDGGLDAEVEERGRSFSGGQRQRLALARALLTKAETLVLVEPTSAVDAHTEARIAGRLADSRRGRTTVVMTASPLVLDQADVVVLLVEGRELVRGTHAELMATSTAYRRVVVRGEEHEEDQEEVSTVDSHD</sequence>
<keyword evidence="4 5" id="KW-0472">Membrane</keyword>
<keyword evidence="2 5" id="KW-0812">Transmembrane</keyword>
<dbReference type="Proteomes" id="UP001528912">
    <property type="component" value="Unassembled WGS sequence"/>
</dbReference>
<dbReference type="Gene3D" id="3.40.50.300">
    <property type="entry name" value="P-loop containing nucleotide triphosphate hydrolases"/>
    <property type="match status" value="1"/>
</dbReference>
<evidence type="ECO:0000256" key="4">
    <source>
        <dbReference type="ARBA" id="ARBA00023136"/>
    </source>
</evidence>
<keyword evidence="8" id="KW-0547">Nucleotide-binding</keyword>
<keyword evidence="3 5" id="KW-1133">Transmembrane helix</keyword>
<name>A0ABT6C3K8_9MICO</name>
<dbReference type="Gene3D" id="1.20.1560.10">
    <property type="entry name" value="ABC transporter type 1, transmembrane domain"/>
    <property type="match status" value="1"/>
</dbReference>
<evidence type="ECO:0000256" key="1">
    <source>
        <dbReference type="ARBA" id="ARBA00004651"/>
    </source>
</evidence>
<evidence type="ECO:0000259" key="6">
    <source>
        <dbReference type="PROSITE" id="PS50893"/>
    </source>
</evidence>
<dbReference type="RefSeq" id="WP_277190926.1">
    <property type="nucleotide sequence ID" value="NZ_JAROAV010000008.1"/>
</dbReference>
<dbReference type="InterPro" id="IPR003439">
    <property type="entry name" value="ABC_transporter-like_ATP-bd"/>
</dbReference>
<dbReference type="PROSITE" id="PS00211">
    <property type="entry name" value="ABC_TRANSPORTER_1"/>
    <property type="match status" value="1"/>
</dbReference>
<dbReference type="SUPFAM" id="SSF52540">
    <property type="entry name" value="P-loop containing nucleoside triphosphate hydrolases"/>
    <property type="match status" value="1"/>
</dbReference>
<dbReference type="InterPro" id="IPR027417">
    <property type="entry name" value="P-loop_NTPase"/>
</dbReference>
<dbReference type="SUPFAM" id="SSF90123">
    <property type="entry name" value="ABC transporter transmembrane region"/>
    <property type="match status" value="1"/>
</dbReference>
<dbReference type="CDD" id="cd07346">
    <property type="entry name" value="ABC_6TM_exporters"/>
    <property type="match status" value="1"/>
</dbReference>
<dbReference type="GO" id="GO:0005524">
    <property type="term" value="F:ATP binding"/>
    <property type="evidence" value="ECO:0007669"/>
    <property type="project" value="UniProtKB-KW"/>
</dbReference>
<keyword evidence="8" id="KW-0067">ATP-binding</keyword>
<dbReference type="PROSITE" id="PS50893">
    <property type="entry name" value="ABC_TRANSPORTER_2"/>
    <property type="match status" value="1"/>
</dbReference>
<dbReference type="EMBL" id="JAROAV010000008">
    <property type="protein sequence ID" value="MDF8263143.1"/>
    <property type="molecule type" value="Genomic_DNA"/>
</dbReference>
<feature type="transmembrane region" description="Helical" evidence="5">
    <location>
        <begin position="147"/>
        <end position="165"/>
    </location>
</feature>
<dbReference type="PANTHER" id="PTHR24221">
    <property type="entry name" value="ATP-BINDING CASSETTE SUB-FAMILY B"/>
    <property type="match status" value="1"/>
</dbReference>
<feature type="domain" description="ABC transporter" evidence="6">
    <location>
        <begin position="333"/>
        <end position="566"/>
    </location>
</feature>
<dbReference type="Pfam" id="PF00664">
    <property type="entry name" value="ABC_membrane"/>
    <property type="match status" value="1"/>
</dbReference>
<gene>
    <name evidence="8" type="ORF">P4R38_02635</name>
</gene>
<dbReference type="PANTHER" id="PTHR24221:SF654">
    <property type="entry name" value="ATP-BINDING CASSETTE SUB-FAMILY B MEMBER 6"/>
    <property type="match status" value="1"/>
</dbReference>
<dbReference type="InterPro" id="IPR039421">
    <property type="entry name" value="Type_1_exporter"/>
</dbReference>
<dbReference type="InterPro" id="IPR011527">
    <property type="entry name" value="ABC1_TM_dom"/>
</dbReference>
<evidence type="ECO:0000256" key="3">
    <source>
        <dbReference type="ARBA" id="ARBA00022989"/>
    </source>
</evidence>
<evidence type="ECO:0000313" key="8">
    <source>
        <dbReference type="EMBL" id="MDF8263143.1"/>
    </source>
</evidence>
<dbReference type="InterPro" id="IPR017871">
    <property type="entry name" value="ABC_transporter-like_CS"/>
</dbReference>
<dbReference type="PROSITE" id="PS50929">
    <property type="entry name" value="ABC_TM1F"/>
    <property type="match status" value="1"/>
</dbReference>
<dbReference type="InterPro" id="IPR036640">
    <property type="entry name" value="ABC1_TM_sf"/>
</dbReference>
<dbReference type="Pfam" id="PF00005">
    <property type="entry name" value="ABC_tran"/>
    <property type="match status" value="1"/>
</dbReference>
<feature type="transmembrane region" description="Helical" evidence="5">
    <location>
        <begin position="69"/>
        <end position="89"/>
    </location>
</feature>
<keyword evidence="9" id="KW-1185">Reference proteome</keyword>
<evidence type="ECO:0000259" key="7">
    <source>
        <dbReference type="PROSITE" id="PS50929"/>
    </source>
</evidence>
<evidence type="ECO:0000256" key="2">
    <source>
        <dbReference type="ARBA" id="ARBA00022692"/>
    </source>
</evidence>
<evidence type="ECO:0000313" key="9">
    <source>
        <dbReference type="Proteomes" id="UP001528912"/>
    </source>
</evidence>
<comment type="caution">
    <text evidence="8">The sequence shown here is derived from an EMBL/GenBank/DDBJ whole genome shotgun (WGS) entry which is preliminary data.</text>
</comment>
<feature type="transmembrane region" description="Helical" evidence="5">
    <location>
        <begin position="29"/>
        <end position="49"/>
    </location>
</feature>
<proteinExistence type="predicted"/>
<organism evidence="8 9">
    <name type="scientific">Luteipulveratus flavus</name>
    <dbReference type="NCBI Taxonomy" id="3031728"/>
    <lineage>
        <taxon>Bacteria</taxon>
        <taxon>Bacillati</taxon>
        <taxon>Actinomycetota</taxon>
        <taxon>Actinomycetes</taxon>
        <taxon>Micrococcales</taxon>
        <taxon>Dermacoccaceae</taxon>
        <taxon>Luteipulveratus</taxon>
    </lineage>
</organism>
<evidence type="ECO:0000256" key="5">
    <source>
        <dbReference type="SAM" id="Phobius"/>
    </source>
</evidence>
<feature type="transmembrane region" description="Helical" evidence="5">
    <location>
        <begin position="171"/>
        <end position="190"/>
    </location>
</feature>
<protein>
    <submittedName>
        <fullName evidence="8">ABC transporter ATP-binding protein</fullName>
    </submittedName>
</protein>
<feature type="domain" description="ABC transmembrane type-1" evidence="7">
    <location>
        <begin position="34"/>
        <end position="314"/>
    </location>
</feature>